<evidence type="ECO:0000313" key="6">
    <source>
        <dbReference type="EMBL" id="CAF9939519.1"/>
    </source>
</evidence>
<dbReference type="PANTHER" id="PTHR11785">
    <property type="entry name" value="AMINO ACID TRANSPORTER"/>
    <property type="match status" value="1"/>
</dbReference>
<feature type="transmembrane region" description="Helical" evidence="5">
    <location>
        <begin position="146"/>
        <end position="169"/>
    </location>
</feature>
<evidence type="ECO:0000313" key="7">
    <source>
        <dbReference type="Proteomes" id="UP000664534"/>
    </source>
</evidence>
<evidence type="ECO:0000256" key="5">
    <source>
        <dbReference type="SAM" id="Phobius"/>
    </source>
</evidence>
<dbReference type="Proteomes" id="UP000664534">
    <property type="component" value="Unassembled WGS sequence"/>
</dbReference>
<dbReference type="AlphaFoldDB" id="A0A8H3J2I6"/>
<dbReference type="InterPro" id="IPR050598">
    <property type="entry name" value="AminoAcid_Transporter"/>
</dbReference>
<evidence type="ECO:0008006" key="8">
    <source>
        <dbReference type="Google" id="ProtNLM"/>
    </source>
</evidence>
<feature type="transmembrane region" description="Helical" evidence="5">
    <location>
        <begin position="503"/>
        <end position="524"/>
    </location>
</feature>
<accession>A0A8H3J2I6</accession>
<keyword evidence="2 5" id="KW-0812">Transmembrane</keyword>
<feature type="transmembrane region" description="Helical" evidence="5">
    <location>
        <begin position="357"/>
        <end position="377"/>
    </location>
</feature>
<dbReference type="GO" id="GO:0016020">
    <property type="term" value="C:membrane"/>
    <property type="evidence" value="ECO:0007669"/>
    <property type="project" value="UniProtKB-SubCell"/>
</dbReference>
<dbReference type="InterPro" id="IPR002293">
    <property type="entry name" value="AA/rel_permease1"/>
</dbReference>
<feature type="transmembrane region" description="Helical" evidence="5">
    <location>
        <begin position="460"/>
        <end position="482"/>
    </location>
</feature>
<comment type="caution">
    <text evidence="6">The sequence shown here is derived from an EMBL/GenBank/DDBJ whole genome shotgun (WGS) entry which is preliminary data.</text>
</comment>
<gene>
    <name evidence="6" type="ORF">IMSHALPRED_001535</name>
</gene>
<evidence type="ECO:0000256" key="4">
    <source>
        <dbReference type="ARBA" id="ARBA00023136"/>
    </source>
</evidence>
<dbReference type="OrthoDB" id="5982228at2759"/>
<dbReference type="PIRSF" id="PIRSF006060">
    <property type="entry name" value="AA_transporter"/>
    <property type="match status" value="1"/>
</dbReference>
<feature type="transmembrane region" description="Helical" evidence="5">
    <location>
        <begin position="73"/>
        <end position="91"/>
    </location>
</feature>
<dbReference type="Pfam" id="PF13520">
    <property type="entry name" value="AA_permease_2"/>
    <property type="match status" value="1"/>
</dbReference>
<feature type="transmembrane region" description="Helical" evidence="5">
    <location>
        <begin position="212"/>
        <end position="233"/>
    </location>
</feature>
<dbReference type="EMBL" id="CAJPDT010000120">
    <property type="protein sequence ID" value="CAF9939519.1"/>
    <property type="molecule type" value="Genomic_DNA"/>
</dbReference>
<evidence type="ECO:0000256" key="1">
    <source>
        <dbReference type="ARBA" id="ARBA00004141"/>
    </source>
</evidence>
<keyword evidence="4 5" id="KW-0472">Membrane</keyword>
<feature type="transmembrane region" description="Helical" evidence="5">
    <location>
        <begin position="536"/>
        <end position="556"/>
    </location>
</feature>
<evidence type="ECO:0000256" key="3">
    <source>
        <dbReference type="ARBA" id="ARBA00022989"/>
    </source>
</evidence>
<feature type="transmembrane region" description="Helical" evidence="5">
    <location>
        <begin position="181"/>
        <end position="200"/>
    </location>
</feature>
<protein>
    <recommendedName>
        <fullName evidence="8">Amino acid transporter</fullName>
    </recommendedName>
</protein>
<keyword evidence="7" id="KW-1185">Reference proteome</keyword>
<feature type="transmembrane region" description="Helical" evidence="5">
    <location>
        <begin position="268"/>
        <end position="285"/>
    </location>
</feature>
<dbReference type="Gene3D" id="1.20.1740.10">
    <property type="entry name" value="Amino acid/polyamine transporter I"/>
    <property type="match status" value="1"/>
</dbReference>
<dbReference type="GO" id="GO:0015179">
    <property type="term" value="F:L-amino acid transmembrane transporter activity"/>
    <property type="evidence" value="ECO:0007669"/>
    <property type="project" value="TreeGrafter"/>
</dbReference>
<feature type="transmembrane region" description="Helical" evidence="5">
    <location>
        <begin position="306"/>
        <end position="330"/>
    </location>
</feature>
<reference evidence="6" key="1">
    <citation type="submission" date="2021-03" db="EMBL/GenBank/DDBJ databases">
        <authorList>
            <person name="Tagirdzhanova G."/>
        </authorList>
    </citation>
    <scope>NUCLEOTIDE SEQUENCE</scope>
</reference>
<sequence>MPLEDDDKQRVDEAIAKAGIDGSTKLLVLNASESHKLGPVTVICMILNRTVGSGIYVSPAIVLKSTGSVGASLLLWSVGPVVAISALLCWLELGLSIPKFGVPDADSTEPHHEGEGQIKLENVPRSGGEKNYLEYVFKSPKVRTTCMYGVIYVTLGNLSGNAIAFGLYVMDAAGVAGSASAIRGLAITSLTFACILHALWRKGGIVLNNLLAFIKVSMLIAIIVIGFAVSAGASFGNGPVHGMTIDPNNIPVSNFDTHTSFLHPSHDVANYANSLLFIMCSFSGYEQPFYVMSEIYRPKKTFARSTIAAVVFIAILNVLVNISFLCAVSVNAQLYDSLDMATLFFRDIFGNDLAERVMSGIIAFSIFGNIVVMTFTASRVKQEIAKEGVLPFSLFFASSSTTPYAYLKERFFPQPPEYQRTPPEQSPAAALFLHWIFCMLMVAATSSTTPDLAYTVLVSIYSYVVLILVRFFVATGLLYLRYGEGKSWLSSRGFKPWGGPTAALIYSSAFGFLLIAFLIPPAAGSPFSNKSRGIDWYIVPCTGLGFLALGYVYYLYFQYLIPRIRKEVLVVERQAVIVKEKGDWVQALEVVEATWVANSGPAGVAERGDSKVMQFEPAERS</sequence>
<proteinExistence type="predicted"/>
<comment type="subcellular location">
    <subcellularLocation>
        <location evidence="1">Membrane</location>
        <topology evidence="1">Multi-pass membrane protein</topology>
    </subcellularLocation>
</comment>
<keyword evidence="3 5" id="KW-1133">Transmembrane helix</keyword>
<name>A0A8H3J2I6_9LECA</name>
<organism evidence="6 7">
    <name type="scientific">Imshaugia aleurites</name>
    <dbReference type="NCBI Taxonomy" id="172621"/>
    <lineage>
        <taxon>Eukaryota</taxon>
        <taxon>Fungi</taxon>
        <taxon>Dikarya</taxon>
        <taxon>Ascomycota</taxon>
        <taxon>Pezizomycotina</taxon>
        <taxon>Lecanoromycetes</taxon>
        <taxon>OSLEUM clade</taxon>
        <taxon>Lecanoromycetidae</taxon>
        <taxon>Lecanorales</taxon>
        <taxon>Lecanorineae</taxon>
        <taxon>Parmeliaceae</taxon>
        <taxon>Imshaugia</taxon>
    </lineage>
</organism>
<evidence type="ECO:0000256" key="2">
    <source>
        <dbReference type="ARBA" id="ARBA00022692"/>
    </source>
</evidence>
<dbReference type="PANTHER" id="PTHR11785:SF382">
    <property type="entry name" value="LOW-AFFINITY METHIONINE PERMEASE"/>
    <property type="match status" value="1"/>
</dbReference>
<feature type="transmembrane region" description="Helical" evidence="5">
    <location>
        <begin position="428"/>
        <end position="448"/>
    </location>
</feature>